<organism evidence="1 2">
    <name type="scientific">Rheinheimera soli</name>
    <dbReference type="NCBI Taxonomy" id="443616"/>
    <lineage>
        <taxon>Bacteria</taxon>
        <taxon>Pseudomonadati</taxon>
        <taxon>Pseudomonadota</taxon>
        <taxon>Gammaproteobacteria</taxon>
        <taxon>Chromatiales</taxon>
        <taxon>Chromatiaceae</taxon>
        <taxon>Rheinheimera</taxon>
    </lineage>
</organism>
<sequence length="66" mass="7402">MSGQLCPLCQQANLCKAGTTEQNQCWCMQQQFPVELLTKAPDQSSCICSECLKKFTSTTEIYHPAR</sequence>
<dbReference type="EMBL" id="JAVDWR010000005">
    <property type="protein sequence ID" value="MDR7121033.1"/>
    <property type="molecule type" value="Genomic_DNA"/>
</dbReference>
<evidence type="ECO:0000313" key="2">
    <source>
        <dbReference type="Proteomes" id="UP001257909"/>
    </source>
</evidence>
<protein>
    <recommendedName>
        <fullName evidence="3">Cysteine-rich CWC</fullName>
    </recommendedName>
</protein>
<dbReference type="Pfam" id="PF14375">
    <property type="entry name" value="Cys_rich_CWC"/>
    <property type="match status" value="1"/>
</dbReference>
<gene>
    <name evidence="1" type="ORF">J2W69_001974</name>
</gene>
<reference evidence="1 2" key="1">
    <citation type="submission" date="2023-07" db="EMBL/GenBank/DDBJ databases">
        <title>Sorghum-associated microbial communities from plants grown in Nebraska, USA.</title>
        <authorList>
            <person name="Schachtman D."/>
        </authorList>
    </citation>
    <scope>NUCLEOTIDE SEQUENCE [LARGE SCALE GENOMIC DNA]</scope>
    <source>
        <strain evidence="1 2">4138</strain>
    </source>
</reference>
<dbReference type="InterPro" id="IPR032720">
    <property type="entry name" value="Cys_rich_CWC"/>
</dbReference>
<dbReference type="RefSeq" id="WP_310277439.1">
    <property type="nucleotide sequence ID" value="NZ_JAVDWR010000005.1"/>
</dbReference>
<evidence type="ECO:0000313" key="1">
    <source>
        <dbReference type="EMBL" id="MDR7121033.1"/>
    </source>
</evidence>
<dbReference type="Proteomes" id="UP001257909">
    <property type="component" value="Unassembled WGS sequence"/>
</dbReference>
<keyword evidence="2" id="KW-1185">Reference proteome</keyword>
<accession>A0ABU1VZ91</accession>
<proteinExistence type="predicted"/>
<name>A0ABU1VZ91_9GAMM</name>
<evidence type="ECO:0008006" key="3">
    <source>
        <dbReference type="Google" id="ProtNLM"/>
    </source>
</evidence>
<comment type="caution">
    <text evidence="1">The sequence shown here is derived from an EMBL/GenBank/DDBJ whole genome shotgun (WGS) entry which is preliminary data.</text>
</comment>